<feature type="binding site" evidence="18">
    <location>
        <position position="163"/>
    </location>
    <ligand>
        <name>(6S)-NADPHX</name>
        <dbReference type="ChEBI" id="CHEBI:64076"/>
    </ligand>
</feature>
<feature type="domain" description="YjeF N-terminal" evidence="21">
    <location>
        <begin position="9"/>
        <end position="220"/>
    </location>
</feature>
<dbReference type="GO" id="GO:0046872">
    <property type="term" value="F:metal ion binding"/>
    <property type="evidence" value="ECO:0007669"/>
    <property type="project" value="UniProtKB-UniRule"/>
</dbReference>
<comment type="similarity">
    <text evidence="3 19">In the N-terminal section; belongs to the NnrE/AIBP family.</text>
</comment>
<dbReference type="Pfam" id="PF01256">
    <property type="entry name" value="Carb_kinase"/>
    <property type="match status" value="1"/>
</dbReference>
<evidence type="ECO:0000256" key="16">
    <source>
        <dbReference type="ARBA" id="ARBA00049209"/>
    </source>
</evidence>
<dbReference type="GO" id="GO:0052856">
    <property type="term" value="F:NAD(P)HX epimerase activity"/>
    <property type="evidence" value="ECO:0007669"/>
    <property type="project" value="UniProtKB-UniRule"/>
</dbReference>
<dbReference type="Pfam" id="PF03853">
    <property type="entry name" value="YjeF_N"/>
    <property type="match status" value="1"/>
</dbReference>
<comment type="function">
    <text evidence="14 19">Bifunctional enzyme that catalyzes the epimerization of the S- and R-forms of NAD(P)HX and the dehydration of the S-form of NAD(P)HX at the expense of ADP, which is converted to AMP. This allows the repair of both epimers of NAD(P)HX, a damaged form of NAD(P)H that is a result of enzymatic or heat-dependent hydration.</text>
</comment>
<evidence type="ECO:0000256" key="6">
    <source>
        <dbReference type="ARBA" id="ARBA00022741"/>
    </source>
</evidence>
<dbReference type="InterPro" id="IPR000631">
    <property type="entry name" value="CARKD"/>
</dbReference>
<evidence type="ECO:0000256" key="7">
    <source>
        <dbReference type="ARBA" id="ARBA00022840"/>
    </source>
</evidence>
<comment type="catalytic activity">
    <reaction evidence="2 18 19">
        <text>(6R)-NADPHX = (6S)-NADPHX</text>
        <dbReference type="Rhea" id="RHEA:32227"/>
        <dbReference type="ChEBI" id="CHEBI:64076"/>
        <dbReference type="ChEBI" id="CHEBI:64077"/>
        <dbReference type="EC" id="5.1.99.6"/>
    </reaction>
</comment>
<feature type="domain" description="YjeF C-terminal" evidence="20">
    <location>
        <begin position="229"/>
        <end position="510"/>
    </location>
</feature>
<keyword evidence="9 18" id="KW-0630">Potassium</keyword>
<comment type="cofactor">
    <cofactor evidence="18 19">
        <name>K(+)</name>
        <dbReference type="ChEBI" id="CHEBI:29103"/>
    </cofactor>
    <text evidence="18 19">Binds 1 potassium ion per subunit.</text>
</comment>
<dbReference type="GO" id="GO:0052855">
    <property type="term" value="F:ADP-dependent NAD(P)H-hydrate dehydratase activity"/>
    <property type="evidence" value="ECO:0007669"/>
    <property type="project" value="UniProtKB-UniRule"/>
</dbReference>
<dbReference type="InterPro" id="IPR017953">
    <property type="entry name" value="Carbohydrate_kinase_pred_CS"/>
</dbReference>
<dbReference type="AlphaFoldDB" id="A0A7C6EFN6"/>
<sequence>MRLVTAREMRAIDLMAEKKFAIPSIVLMENAGLGVCNVIEEYFPLLADLKVLVICGKGNNGGDGLVVARHLINRGACLAVVLLGNKSEIKGDAKTNLLILEQGFVKTYPIKNIAQLKKLANNFKPDIIVDAIFGTGFSGAPRGIYAEAINLINQIPAFKIAVDIPSGVSADDGSVQGLAVKADVTVTMGLLKCGHLLFPGRNYCGDVWITDIGIPINKINETGNLFLIDSLLVRGALPKRLAEGHKGTFGTALILAGSRGFSGAAVLTGLGALRSGAGLVKLGVPEAIIQTVEKRVTEAVKFALPETKAKTLSPTGLNKILQLIKTADVIAIGPGITTNPETKKLEMEILNKIKIPVVIDADGLNNLSPDQLKRIKAPKVLTPHPGELSRLIGINPAQINAQRIEICRKYAKEFNSVLVLKGAPTVISSPEGKVYLNPTGNNGLGSGGSGDVLTGIITGLIAQGSSLLNSAIAGVYLHGLAADLAVEDKTEYCLVASDLLKYLPKAIKLILEGE</sequence>
<comment type="similarity">
    <text evidence="17">Belongs to the NnrD/CARKD family.</text>
</comment>
<dbReference type="NCBIfam" id="TIGR00197">
    <property type="entry name" value="yjeF_nterm"/>
    <property type="match status" value="1"/>
</dbReference>
<keyword evidence="12 17" id="KW-0456">Lyase</keyword>
<feature type="binding site" evidence="17">
    <location>
        <position position="451"/>
    </location>
    <ligand>
        <name>(6S)-NADPHX</name>
        <dbReference type="ChEBI" id="CHEBI:64076"/>
    </ligand>
</feature>
<dbReference type="PROSITE" id="PS01050">
    <property type="entry name" value="YJEF_C_2"/>
    <property type="match status" value="1"/>
</dbReference>
<evidence type="ECO:0000256" key="1">
    <source>
        <dbReference type="ARBA" id="ARBA00000013"/>
    </source>
</evidence>
<feature type="binding site" evidence="17">
    <location>
        <position position="335"/>
    </location>
    <ligand>
        <name>(6S)-NADPHX</name>
        <dbReference type="ChEBI" id="CHEBI:64076"/>
    </ligand>
</feature>
<keyword evidence="10 17" id="KW-0520">NAD</keyword>
<comment type="caution">
    <text evidence="22">The sequence shown here is derived from an EMBL/GenBank/DDBJ whole genome shotgun (WGS) entry which is preliminary data.</text>
</comment>
<dbReference type="HAMAP" id="MF_01965">
    <property type="entry name" value="NADHX_dehydratase"/>
    <property type="match status" value="1"/>
</dbReference>
<evidence type="ECO:0000256" key="17">
    <source>
        <dbReference type="HAMAP-Rule" id="MF_01965"/>
    </source>
</evidence>
<dbReference type="NCBIfam" id="TIGR00196">
    <property type="entry name" value="yjeF_cterm"/>
    <property type="match status" value="1"/>
</dbReference>
<feature type="binding site" evidence="18">
    <location>
        <position position="130"/>
    </location>
    <ligand>
        <name>K(+)</name>
        <dbReference type="ChEBI" id="CHEBI:29103"/>
    </ligand>
</feature>
<evidence type="ECO:0000256" key="5">
    <source>
        <dbReference type="ARBA" id="ARBA00022723"/>
    </source>
</evidence>
<dbReference type="EMBL" id="DTLI01000093">
    <property type="protein sequence ID" value="HHS51943.1"/>
    <property type="molecule type" value="Genomic_DNA"/>
</dbReference>
<name>A0A7C6EFN6_UNCW3</name>
<dbReference type="GO" id="GO:0005524">
    <property type="term" value="F:ATP binding"/>
    <property type="evidence" value="ECO:0007669"/>
    <property type="project" value="UniProtKB-UniRule"/>
</dbReference>
<evidence type="ECO:0000256" key="19">
    <source>
        <dbReference type="PIRNR" id="PIRNR017184"/>
    </source>
</evidence>
<dbReference type="SUPFAM" id="SSF53613">
    <property type="entry name" value="Ribokinase-like"/>
    <property type="match status" value="1"/>
</dbReference>
<feature type="binding site" evidence="17">
    <location>
        <position position="264"/>
    </location>
    <ligand>
        <name>(6S)-NADPHX</name>
        <dbReference type="ChEBI" id="CHEBI:64076"/>
    </ligand>
</feature>
<comment type="catalytic activity">
    <reaction evidence="1 18 19">
        <text>(6R)-NADHX = (6S)-NADHX</text>
        <dbReference type="Rhea" id="RHEA:32215"/>
        <dbReference type="ChEBI" id="CHEBI:64074"/>
        <dbReference type="ChEBI" id="CHEBI:64075"/>
        <dbReference type="EC" id="5.1.99.6"/>
    </reaction>
</comment>
<dbReference type="PROSITE" id="PS51383">
    <property type="entry name" value="YJEF_C_3"/>
    <property type="match status" value="1"/>
</dbReference>
<evidence type="ECO:0000256" key="15">
    <source>
        <dbReference type="ARBA" id="ARBA00048238"/>
    </source>
</evidence>
<keyword evidence="6 17" id="KW-0547">Nucleotide-binding</keyword>
<dbReference type="Gene3D" id="3.40.50.10260">
    <property type="entry name" value="YjeF N-terminal domain"/>
    <property type="match status" value="1"/>
</dbReference>
<comment type="subunit">
    <text evidence="17">Homotetramer.</text>
</comment>
<dbReference type="InterPro" id="IPR029056">
    <property type="entry name" value="Ribokinase-like"/>
</dbReference>
<feature type="binding site" evidence="18">
    <location>
        <begin position="134"/>
        <end position="140"/>
    </location>
    <ligand>
        <name>(6S)-NADPHX</name>
        <dbReference type="ChEBI" id="CHEBI:64076"/>
    </ligand>
</feature>
<evidence type="ECO:0000256" key="11">
    <source>
        <dbReference type="ARBA" id="ARBA00023235"/>
    </source>
</evidence>
<evidence type="ECO:0000256" key="13">
    <source>
        <dbReference type="ARBA" id="ARBA00023268"/>
    </source>
</evidence>
<organism evidence="22">
    <name type="scientific">candidate division WOR-3 bacterium</name>
    <dbReference type="NCBI Taxonomy" id="2052148"/>
    <lineage>
        <taxon>Bacteria</taxon>
        <taxon>Bacteria division WOR-3</taxon>
    </lineage>
</organism>
<dbReference type="SUPFAM" id="SSF64153">
    <property type="entry name" value="YjeF N-terminal domain-like"/>
    <property type="match status" value="1"/>
</dbReference>
<keyword evidence="11 18" id="KW-0413">Isomerase</keyword>
<comment type="function">
    <text evidence="18">Catalyzes the epimerization of the S- and R-forms of NAD(P)HX, a damaged form of NAD(P)H that is a result of enzymatic or heat-dependent hydration. This is a prerequisite for the S-specific NAD(P)H-hydrate dehydratase to allow the repair of both epimers of NAD(P)HX.</text>
</comment>
<comment type="catalytic activity">
    <reaction evidence="16 17 19">
        <text>(6S)-NADPHX + ADP = AMP + phosphate + NADPH + H(+)</text>
        <dbReference type="Rhea" id="RHEA:32235"/>
        <dbReference type="ChEBI" id="CHEBI:15378"/>
        <dbReference type="ChEBI" id="CHEBI:43474"/>
        <dbReference type="ChEBI" id="CHEBI:57783"/>
        <dbReference type="ChEBI" id="CHEBI:64076"/>
        <dbReference type="ChEBI" id="CHEBI:456215"/>
        <dbReference type="ChEBI" id="CHEBI:456216"/>
        <dbReference type="EC" id="4.2.1.136"/>
    </reaction>
</comment>
<evidence type="ECO:0000256" key="12">
    <source>
        <dbReference type="ARBA" id="ARBA00023239"/>
    </source>
</evidence>
<evidence type="ECO:0000256" key="10">
    <source>
        <dbReference type="ARBA" id="ARBA00023027"/>
    </source>
</evidence>
<evidence type="ECO:0000256" key="8">
    <source>
        <dbReference type="ARBA" id="ARBA00022857"/>
    </source>
</evidence>
<gene>
    <name evidence="17" type="primary">nnrD</name>
    <name evidence="18" type="synonym">nnrE</name>
    <name evidence="22" type="ORF">ENW73_03615</name>
</gene>
<dbReference type="EC" id="5.1.99.6" evidence="19"/>
<dbReference type="EC" id="4.2.1.136" evidence="19"/>
<dbReference type="InterPro" id="IPR036652">
    <property type="entry name" value="YjeF_N_dom_sf"/>
</dbReference>
<feature type="binding site" evidence="18">
    <location>
        <position position="145"/>
    </location>
    <ligand>
        <name>(6S)-NADPHX</name>
        <dbReference type="ChEBI" id="CHEBI:64076"/>
    </ligand>
</feature>
<feature type="binding site" evidence="17">
    <location>
        <position position="450"/>
    </location>
    <ligand>
        <name>AMP</name>
        <dbReference type="ChEBI" id="CHEBI:456215"/>
    </ligand>
</feature>
<protein>
    <recommendedName>
        <fullName evidence="19">Bifunctional NAD(P)H-hydrate repair enzyme</fullName>
    </recommendedName>
    <alternativeName>
        <fullName evidence="19">Nicotinamide nucleotide repair protein</fullName>
    </alternativeName>
    <domain>
        <recommendedName>
            <fullName evidence="19">ADP-dependent (S)-NAD(P)H-hydrate dehydratase</fullName>
            <ecNumber evidence="19">4.2.1.136</ecNumber>
        </recommendedName>
        <alternativeName>
            <fullName evidence="19">ADP-dependent NAD(P)HX dehydratase</fullName>
        </alternativeName>
    </domain>
    <domain>
        <recommendedName>
            <fullName evidence="19">NAD(P)H-hydrate epimerase</fullName>
            <ecNumber evidence="19">5.1.99.6</ecNumber>
        </recommendedName>
    </domain>
</protein>
<feature type="binding site" evidence="17">
    <location>
        <begin position="421"/>
        <end position="425"/>
    </location>
    <ligand>
        <name>AMP</name>
        <dbReference type="ChEBI" id="CHEBI:456215"/>
    </ligand>
</feature>
<evidence type="ECO:0000259" key="20">
    <source>
        <dbReference type="PROSITE" id="PS51383"/>
    </source>
</evidence>
<keyword evidence="7 17" id="KW-0067">ATP-binding</keyword>
<reference evidence="22" key="1">
    <citation type="journal article" date="2020" name="mSystems">
        <title>Genome- and Community-Level Interaction Insights into Carbon Utilization and Element Cycling Functions of Hydrothermarchaeota in Hydrothermal Sediment.</title>
        <authorList>
            <person name="Zhou Z."/>
            <person name="Liu Y."/>
            <person name="Xu W."/>
            <person name="Pan J."/>
            <person name="Luo Z.H."/>
            <person name="Li M."/>
        </authorList>
    </citation>
    <scope>NUCLEOTIDE SEQUENCE [LARGE SCALE GENOMIC DNA]</scope>
    <source>
        <strain evidence="22">SpSt-876</strain>
    </source>
</reference>
<proteinExistence type="inferred from homology"/>
<evidence type="ECO:0000256" key="9">
    <source>
        <dbReference type="ARBA" id="ARBA00022958"/>
    </source>
</evidence>
<evidence type="ECO:0000313" key="22">
    <source>
        <dbReference type="EMBL" id="HHS51943.1"/>
    </source>
</evidence>
<evidence type="ECO:0000256" key="3">
    <source>
        <dbReference type="ARBA" id="ARBA00006001"/>
    </source>
</evidence>
<comment type="catalytic activity">
    <reaction evidence="15 17 19">
        <text>(6S)-NADHX + ADP = AMP + phosphate + NADH + H(+)</text>
        <dbReference type="Rhea" id="RHEA:32223"/>
        <dbReference type="ChEBI" id="CHEBI:15378"/>
        <dbReference type="ChEBI" id="CHEBI:43474"/>
        <dbReference type="ChEBI" id="CHEBI:57945"/>
        <dbReference type="ChEBI" id="CHEBI:64074"/>
        <dbReference type="ChEBI" id="CHEBI:456215"/>
        <dbReference type="ChEBI" id="CHEBI:456216"/>
        <dbReference type="EC" id="4.2.1.136"/>
    </reaction>
</comment>
<keyword evidence="13" id="KW-0511">Multifunctional enzyme</keyword>
<dbReference type="GO" id="GO:0110051">
    <property type="term" value="P:metabolite repair"/>
    <property type="evidence" value="ECO:0007669"/>
    <property type="project" value="TreeGrafter"/>
</dbReference>
<evidence type="ECO:0000259" key="21">
    <source>
        <dbReference type="PROSITE" id="PS51385"/>
    </source>
</evidence>
<dbReference type="PIRSF" id="PIRSF017184">
    <property type="entry name" value="Nnr"/>
    <property type="match status" value="1"/>
</dbReference>
<dbReference type="PROSITE" id="PS51385">
    <property type="entry name" value="YJEF_N"/>
    <property type="match status" value="1"/>
</dbReference>
<evidence type="ECO:0000256" key="2">
    <source>
        <dbReference type="ARBA" id="ARBA00000909"/>
    </source>
</evidence>
<accession>A0A7C6EFN6</accession>
<feature type="binding site" evidence="18">
    <location>
        <position position="60"/>
    </location>
    <ligand>
        <name>K(+)</name>
        <dbReference type="ChEBI" id="CHEBI:29103"/>
    </ligand>
</feature>
<feature type="binding site" evidence="18">
    <location>
        <begin position="59"/>
        <end position="63"/>
    </location>
    <ligand>
        <name>(6S)-NADPHX</name>
        <dbReference type="ChEBI" id="CHEBI:64076"/>
    </ligand>
</feature>
<keyword evidence="5 18" id="KW-0479">Metal-binding</keyword>
<dbReference type="CDD" id="cd01171">
    <property type="entry name" value="YXKO-related"/>
    <property type="match status" value="1"/>
</dbReference>
<keyword evidence="8 17" id="KW-0521">NADP</keyword>
<comment type="similarity">
    <text evidence="4 19">In the C-terminal section; belongs to the NnrD/CARKD family.</text>
</comment>
<comment type="similarity">
    <text evidence="18">Belongs to the NnrE/AIBP family.</text>
</comment>
<feature type="binding site" evidence="18">
    <location>
        <position position="166"/>
    </location>
    <ligand>
        <name>K(+)</name>
        <dbReference type="ChEBI" id="CHEBI:29103"/>
    </ligand>
</feature>
<evidence type="ECO:0000256" key="4">
    <source>
        <dbReference type="ARBA" id="ARBA00009524"/>
    </source>
</evidence>
<dbReference type="Gene3D" id="3.40.1190.20">
    <property type="match status" value="1"/>
</dbReference>
<evidence type="ECO:0000256" key="18">
    <source>
        <dbReference type="HAMAP-Rule" id="MF_01966"/>
    </source>
</evidence>
<comment type="function">
    <text evidence="17">Catalyzes the dehydration of the S-form of NAD(P)HX at the expense of ADP, which is converted to AMP. Together with NAD(P)HX epimerase, which catalyzes the epimerization of the S- and R-forms, the enzyme allows the repair of both epimers of NAD(P)HX, a damaged form of NAD(P)H that is a result of enzymatic or heat-dependent hydration.</text>
</comment>
<feature type="binding site" evidence="17">
    <location>
        <position position="384"/>
    </location>
    <ligand>
        <name>(6S)-NADPHX</name>
        <dbReference type="ChEBI" id="CHEBI:64076"/>
    </ligand>
</feature>
<evidence type="ECO:0000256" key="14">
    <source>
        <dbReference type="ARBA" id="ARBA00025153"/>
    </source>
</evidence>
<dbReference type="GO" id="GO:0046496">
    <property type="term" value="P:nicotinamide nucleotide metabolic process"/>
    <property type="evidence" value="ECO:0007669"/>
    <property type="project" value="UniProtKB-UniRule"/>
</dbReference>
<dbReference type="HAMAP" id="MF_01966">
    <property type="entry name" value="NADHX_epimerase"/>
    <property type="match status" value="1"/>
</dbReference>
<dbReference type="InterPro" id="IPR030677">
    <property type="entry name" value="Nnr"/>
</dbReference>
<dbReference type="PANTHER" id="PTHR12592">
    <property type="entry name" value="ATP-DEPENDENT (S)-NAD(P)H-HYDRATE DEHYDRATASE FAMILY MEMBER"/>
    <property type="match status" value="1"/>
</dbReference>
<comment type="cofactor">
    <cofactor evidence="17">
        <name>Mg(2+)</name>
        <dbReference type="ChEBI" id="CHEBI:18420"/>
    </cofactor>
</comment>
<dbReference type="InterPro" id="IPR004443">
    <property type="entry name" value="YjeF_N_dom"/>
</dbReference>
<dbReference type="PANTHER" id="PTHR12592:SF0">
    <property type="entry name" value="ATP-DEPENDENT (S)-NAD(P)H-HYDRATE DEHYDRATASE"/>
    <property type="match status" value="1"/>
</dbReference>